<comment type="caution">
    <text evidence="4">The sequence shown here is derived from an EMBL/GenBank/DDBJ whole genome shotgun (WGS) entry which is preliminary data.</text>
</comment>
<dbReference type="PANTHER" id="PTHR47926">
    <property type="entry name" value="PENTATRICOPEPTIDE REPEAT-CONTAINING PROTEIN"/>
    <property type="match status" value="1"/>
</dbReference>
<protein>
    <recommendedName>
        <fullName evidence="6">Pentatricopeptide repeat-containing protein</fullName>
    </recommendedName>
</protein>
<dbReference type="NCBIfam" id="TIGR00756">
    <property type="entry name" value="PPR"/>
    <property type="match status" value="1"/>
</dbReference>
<evidence type="ECO:0000256" key="2">
    <source>
        <dbReference type="ARBA" id="ARBA00022946"/>
    </source>
</evidence>
<feature type="compositionally biased region" description="Pro residues" evidence="3">
    <location>
        <begin position="27"/>
        <end position="36"/>
    </location>
</feature>
<dbReference type="EMBL" id="CAJGYO010000015">
    <property type="protein sequence ID" value="CAD6270276.1"/>
    <property type="molecule type" value="Genomic_DNA"/>
</dbReference>
<dbReference type="Pfam" id="PF01535">
    <property type="entry name" value="PPR"/>
    <property type="match status" value="2"/>
</dbReference>
<gene>
    <name evidence="4" type="ORF">NCGR_LOCUS53568</name>
</gene>
<dbReference type="GO" id="GO:0003723">
    <property type="term" value="F:RNA binding"/>
    <property type="evidence" value="ECO:0007669"/>
    <property type="project" value="InterPro"/>
</dbReference>
<proteinExistence type="predicted"/>
<evidence type="ECO:0000256" key="3">
    <source>
        <dbReference type="SAM" id="MobiDB-lite"/>
    </source>
</evidence>
<accession>A0A811RIQ2</accession>
<sequence length="292" mass="30787">MPSMASSAASSSSLAAISHPHFLPAKPVSPPKPLTHPLPARRLPRPQLVGAASTPRTSQAELRPDSKNAPALSAELRRLSRAGRLPSALSLLDHLSHRGVPATASAFAALLSACRSLPHARQIHAHLRVHGLDTNEFLLARLVELYLALGATDDARGVLDGMQQHGASATAYSWNALLHGHVRRGRGEAAGPVADAFAEMRAAGASANEYTYGCVLKSISGSARPSMTMATATHATLVKNAFAGAPGMLMTGLMDVYFKCGKVKLAVKVFEEMPERDVVAWGQPLLGLHTRG</sequence>
<organism evidence="4 5">
    <name type="scientific">Miscanthus lutarioriparius</name>
    <dbReference type="NCBI Taxonomy" id="422564"/>
    <lineage>
        <taxon>Eukaryota</taxon>
        <taxon>Viridiplantae</taxon>
        <taxon>Streptophyta</taxon>
        <taxon>Embryophyta</taxon>
        <taxon>Tracheophyta</taxon>
        <taxon>Spermatophyta</taxon>
        <taxon>Magnoliopsida</taxon>
        <taxon>Liliopsida</taxon>
        <taxon>Poales</taxon>
        <taxon>Poaceae</taxon>
        <taxon>PACMAD clade</taxon>
        <taxon>Panicoideae</taxon>
        <taxon>Andropogonodae</taxon>
        <taxon>Andropogoneae</taxon>
        <taxon>Saccharinae</taxon>
        <taxon>Miscanthus</taxon>
    </lineage>
</organism>
<dbReference type="OrthoDB" id="1891906at2759"/>
<feature type="region of interest" description="Disordered" evidence="3">
    <location>
        <begin position="21"/>
        <end position="71"/>
    </location>
</feature>
<keyword evidence="5" id="KW-1185">Reference proteome</keyword>
<dbReference type="GO" id="GO:0009451">
    <property type="term" value="P:RNA modification"/>
    <property type="evidence" value="ECO:0007669"/>
    <property type="project" value="InterPro"/>
</dbReference>
<evidence type="ECO:0000256" key="1">
    <source>
        <dbReference type="ARBA" id="ARBA00022737"/>
    </source>
</evidence>
<dbReference type="InterPro" id="IPR002885">
    <property type="entry name" value="PPR_rpt"/>
</dbReference>
<evidence type="ECO:0000313" key="4">
    <source>
        <dbReference type="EMBL" id="CAD6270276.1"/>
    </source>
</evidence>
<dbReference type="FunFam" id="1.25.40.10:FF:001699">
    <property type="entry name" value="Pentatricopeptide repeat-containing protein chloroplastic"/>
    <property type="match status" value="1"/>
</dbReference>
<dbReference type="InterPro" id="IPR046960">
    <property type="entry name" value="PPR_At4g14850-like_plant"/>
</dbReference>
<evidence type="ECO:0000313" key="5">
    <source>
        <dbReference type="Proteomes" id="UP000604825"/>
    </source>
</evidence>
<evidence type="ECO:0008006" key="6">
    <source>
        <dbReference type="Google" id="ProtNLM"/>
    </source>
</evidence>
<keyword evidence="1" id="KW-0677">Repeat</keyword>
<keyword evidence="2" id="KW-0809">Transit peptide</keyword>
<reference evidence="4" key="1">
    <citation type="submission" date="2020-10" db="EMBL/GenBank/DDBJ databases">
        <authorList>
            <person name="Han B."/>
            <person name="Lu T."/>
            <person name="Zhao Q."/>
            <person name="Huang X."/>
            <person name="Zhao Y."/>
        </authorList>
    </citation>
    <scope>NUCLEOTIDE SEQUENCE</scope>
</reference>
<dbReference type="AlphaFoldDB" id="A0A811RIQ2"/>
<dbReference type="Proteomes" id="UP000604825">
    <property type="component" value="Unassembled WGS sequence"/>
</dbReference>
<dbReference type="InterPro" id="IPR011990">
    <property type="entry name" value="TPR-like_helical_dom_sf"/>
</dbReference>
<dbReference type="Gene3D" id="1.25.40.10">
    <property type="entry name" value="Tetratricopeptide repeat domain"/>
    <property type="match status" value="1"/>
</dbReference>
<name>A0A811RIQ2_9POAL</name>